<keyword evidence="1" id="KW-1133">Transmembrane helix</keyword>
<accession>A0ABS5NZM7</accession>
<sequence length="344" mass="40675">MGKIILASIFSFLFPGLGQLYNKQRMKGIIFIFVGIILIYINIIGFRLPLTLFRFIAAGEALWIANKKVKLGENEGFLKPKKAVIELGIASIIIFSSTFVPYRFFIKPVTNYFTQAFPEKSEEEIKIAEEKMIKYLEDKYQKEFIITDKTYYIPELGKYDFVLSPKDQTFYFGGFYYADSNKFEDFYMNGLWGEEFDKEVEPLVHSLFKNVWEYSTGVWVDDALRKEKINPLDIPNYKQLRELYPEGYDQKFQLYVFENMNEKNKMEKLEKVYELVKWVKTNNIKNIQFEVSFYEEKLLEDQGKKISPGMDNLKYLQYEVVMSSSDFLQVNSVDDLLEYTEKNE</sequence>
<evidence type="ECO:0000313" key="3">
    <source>
        <dbReference type="Proteomes" id="UP000681027"/>
    </source>
</evidence>
<feature type="transmembrane region" description="Helical" evidence="1">
    <location>
        <begin position="28"/>
        <end position="46"/>
    </location>
</feature>
<gene>
    <name evidence="2" type="ORF">KHA94_24755</name>
</gene>
<name>A0ABS5NZM7_9BACI</name>
<keyword evidence="3" id="KW-1185">Reference proteome</keyword>
<proteinExistence type="predicted"/>
<feature type="transmembrane region" description="Helical" evidence="1">
    <location>
        <begin position="83"/>
        <end position="105"/>
    </location>
</feature>
<protein>
    <submittedName>
        <fullName evidence="2">Uncharacterized protein</fullName>
    </submittedName>
</protein>
<comment type="caution">
    <text evidence="2">The sequence shown here is derived from an EMBL/GenBank/DDBJ whole genome shotgun (WGS) entry which is preliminary data.</text>
</comment>
<organism evidence="2 3">
    <name type="scientific">Cytobacillus citreus</name>
    <dbReference type="NCBI Taxonomy" id="2833586"/>
    <lineage>
        <taxon>Bacteria</taxon>
        <taxon>Bacillati</taxon>
        <taxon>Bacillota</taxon>
        <taxon>Bacilli</taxon>
        <taxon>Bacillales</taxon>
        <taxon>Bacillaceae</taxon>
        <taxon>Cytobacillus</taxon>
    </lineage>
</organism>
<dbReference type="EMBL" id="JAGYPM010000010">
    <property type="protein sequence ID" value="MBS4193299.1"/>
    <property type="molecule type" value="Genomic_DNA"/>
</dbReference>
<dbReference type="Proteomes" id="UP000681027">
    <property type="component" value="Unassembled WGS sequence"/>
</dbReference>
<keyword evidence="1" id="KW-0472">Membrane</keyword>
<evidence type="ECO:0000313" key="2">
    <source>
        <dbReference type="EMBL" id="MBS4193299.1"/>
    </source>
</evidence>
<dbReference type="RefSeq" id="WP_213104735.1">
    <property type="nucleotide sequence ID" value="NZ_JAGYPM010000010.1"/>
</dbReference>
<reference evidence="2 3" key="1">
    <citation type="submission" date="2021-05" db="EMBL/GenBank/DDBJ databases">
        <title>Novel Bacillus species.</title>
        <authorList>
            <person name="Liu G."/>
        </authorList>
    </citation>
    <scope>NUCLEOTIDE SEQUENCE [LARGE SCALE GENOMIC DNA]</scope>
    <source>
        <strain evidence="2 3">FJAT-49705</strain>
    </source>
</reference>
<evidence type="ECO:0000256" key="1">
    <source>
        <dbReference type="SAM" id="Phobius"/>
    </source>
</evidence>
<keyword evidence="1" id="KW-0812">Transmembrane</keyword>